<dbReference type="PANTHER" id="PTHR43649">
    <property type="entry name" value="ARABINOSE-BINDING PROTEIN-RELATED"/>
    <property type="match status" value="1"/>
</dbReference>
<keyword evidence="4" id="KW-1185">Reference proteome</keyword>
<protein>
    <submittedName>
        <fullName evidence="3">ABC transporter substrate-binding protein</fullName>
    </submittedName>
</protein>
<sequence length="508" mass="57450">MLLAVLLVFSGVVACSKDESGKSEPASDAAASTTNNSATEQAEPEPLEPVTLKILVPGDKPNNLGEVLAEAEKRMADTLNVKLDMTFVGWADYGKKLQVSLAAGEDYDLVFDAPWNIQTAMIQAGYYEPLEALLDKYGPTIKSSRPEQMWEANKLFGKVYGIPLGVYNVSGRGYYIRKDLREKLGIPPIQTWDDFEKFLYAVKENEPKISPIHPGGLDLVSFQLLADQDTHIKNFWGGYTLYYKNNDGKAYNMFEERDPKFWEAILTVRKWFTDKIIDQDVLASGSGVEAFKAGKAASASANGFDLPKAVVDALKSVDPAAEAEFVTFFDKNKKMVSDFKQWNFMHVPVSSKNKERAIMFLNWANEKENYDLLAYGIEGKHWEAVGTDAYKELDELYPWFPYAWIWNPESNRENAAQSEEIRGWNLWSKDPNNFIEDKLTGFTFDDTKVKAESEQVAALFSAISGPLFYGTVDPEKTWEEYKEKAAPFTKKVQEEAQRQIDEFLQNKQ</sequence>
<dbReference type="AlphaFoldDB" id="A0A328UCR0"/>
<evidence type="ECO:0000259" key="2">
    <source>
        <dbReference type="Pfam" id="PF12010"/>
    </source>
</evidence>
<dbReference type="InterPro" id="IPR050490">
    <property type="entry name" value="Bact_solute-bd_prot1"/>
</dbReference>
<feature type="domain" description="DUF3502" evidence="2">
    <location>
        <begin position="439"/>
        <end position="504"/>
    </location>
</feature>
<dbReference type="InterPro" id="IPR022627">
    <property type="entry name" value="DUF3502"/>
</dbReference>
<organism evidence="3 4">
    <name type="scientific">Paenibacillus montanisoli</name>
    <dbReference type="NCBI Taxonomy" id="2081970"/>
    <lineage>
        <taxon>Bacteria</taxon>
        <taxon>Bacillati</taxon>
        <taxon>Bacillota</taxon>
        <taxon>Bacilli</taxon>
        <taxon>Bacillales</taxon>
        <taxon>Paenibacillaceae</taxon>
        <taxon>Paenibacillus</taxon>
    </lineage>
</organism>
<dbReference type="SUPFAM" id="SSF53850">
    <property type="entry name" value="Periplasmic binding protein-like II"/>
    <property type="match status" value="1"/>
</dbReference>
<feature type="region of interest" description="Disordered" evidence="1">
    <location>
        <begin position="17"/>
        <end position="48"/>
    </location>
</feature>
<dbReference type="InterPro" id="IPR006059">
    <property type="entry name" value="SBP"/>
</dbReference>
<gene>
    <name evidence="3" type="ORF">DL346_08960</name>
</gene>
<evidence type="ECO:0000256" key="1">
    <source>
        <dbReference type="SAM" id="MobiDB-lite"/>
    </source>
</evidence>
<proteinExistence type="predicted"/>
<dbReference type="EMBL" id="QLUW01000001">
    <property type="protein sequence ID" value="RAP78735.1"/>
    <property type="molecule type" value="Genomic_DNA"/>
</dbReference>
<accession>A0A328UCR0</accession>
<dbReference type="PANTHER" id="PTHR43649:SF17">
    <property type="entry name" value="ABC TRANSPORTER SOLUTE BINDING PROTEIN-SUGAR TRANSPORT"/>
    <property type="match status" value="1"/>
</dbReference>
<comment type="caution">
    <text evidence="3">The sequence shown here is derived from an EMBL/GenBank/DDBJ whole genome shotgun (WGS) entry which is preliminary data.</text>
</comment>
<reference evidence="3 4" key="1">
    <citation type="submission" date="2018-06" db="EMBL/GenBank/DDBJ databases">
        <title>Paenibacillus montanisoli sp. nov., isolated from mountain area soil.</title>
        <authorList>
            <person name="Wu M."/>
        </authorList>
    </citation>
    <scope>NUCLEOTIDE SEQUENCE [LARGE SCALE GENOMIC DNA]</scope>
    <source>
        <strain evidence="3 4">RA17</strain>
    </source>
</reference>
<feature type="compositionally biased region" description="Low complexity" evidence="1">
    <location>
        <begin position="26"/>
        <end position="39"/>
    </location>
</feature>
<evidence type="ECO:0000313" key="3">
    <source>
        <dbReference type="EMBL" id="RAP78735.1"/>
    </source>
</evidence>
<dbReference type="Pfam" id="PF12010">
    <property type="entry name" value="DUF3502"/>
    <property type="match status" value="1"/>
</dbReference>
<dbReference type="OrthoDB" id="4349943at2"/>
<name>A0A328UCR0_9BACL</name>
<dbReference type="Pfam" id="PF01547">
    <property type="entry name" value="SBP_bac_1"/>
    <property type="match status" value="1"/>
</dbReference>
<dbReference type="Proteomes" id="UP000249260">
    <property type="component" value="Unassembled WGS sequence"/>
</dbReference>
<evidence type="ECO:0000313" key="4">
    <source>
        <dbReference type="Proteomes" id="UP000249260"/>
    </source>
</evidence>
<dbReference type="Gene3D" id="3.40.190.10">
    <property type="entry name" value="Periplasmic binding protein-like II"/>
    <property type="match status" value="1"/>
</dbReference>